<dbReference type="AlphaFoldDB" id="A0A0D6B056"/>
<dbReference type="CDD" id="cd00158">
    <property type="entry name" value="RHOD"/>
    <property type="match status" value="1"/>
</dbReference>
<dbReference type="InterPro" id="IPR036873">
    <property type="entry name" value="Rhodanese-like_dom_sf"/>
</dbReference>
<dbReference type="Pfam" id="PF00581">
    <property type="entry name" value="Rhodanese"/>
    <property type="match status" value="1"/>
</dbReference>
<organism evidence="2 3">
    <name type="scientific">Rhodovulum sulfidophilum</name>
    <name type="common">Rhodobacter sulfidophilus</name>
    <dbReference type="NCBI Taxonomy" id="35806"/>
    <lineage>
        <taxon>Bacteria</taxon>
        <taxon>Pseudomonadati</taxon>
        <taxon>Pseudomonadota</taxon>
        <taxon>Alphaproteobacteria</taxon>
        <taxon>Rhodobacterales</taxon>
        <taxon>Paracoccaceae</taxon>
        <taxon>Rhodovulum</taxon>
    </lineage>
</organism>
<gene>
    <name evidence="2" type="ORF">NHU_01328</name>
</gene>
<feature type="domain" description="Rhodanese" evidence="1">
    <location>
        <begin position="24"/>
        <end position="112"/>
    </location>
</feature>
<dbReference type="EMBL" id="AP014800">
    <property type="protein sequence ID" value="BAQ68487.1"/>
    <property type="molecule type" value="Genomic_DNA"/>
</dbReference>
<sequence length="128" mass="13797">MHSEDVNGKVLEHWDCDDLEAAMAAGEVVTIDVRTPQEYLFEHIRGALLLPLAGFDPAFLPEGGDKRLVFHCGSGVRSRKVAEAWLAAGHDRVAHLEGGFAAWKAGLKPYTGTDMASGAPIRVNAKTD</sequence>
<proteinExistence type="predicted"/>
<dbReference type="PANTHER" id="PTHR44086">
    <property type="entry name" value="THIOSULFATE SULFURTRANSFERASE RDL2, MITOCHONDRIAL-RELATED"/>
    <property type="match status" value="1"/>
</dbReference>
<dbReference type="GO" id="GO:0004792">
    <property type="term" value="F:thiosulfate-cyanide sulfurtransferase activity"/>
    <property type="evidence" value="ECO:0007669"/>
    <property type="project" value="TreeGrafter"/>
</dbReference>
<dbReference type="eggNOG" id="COG0607">
    <property type="taxonomic scope" value="Bacteria"/>
</dbReference>
<evidence type="ECO:0000313" key="2">
    <source>
        <dbReference type="EMBL" id="BAQ68487.1"/>
    </source>
</evidence>
<dbReference type="PROSITE" id="PS50206">
    <property type="entry name" value="RHODANESE_3"/>
    <property type="match status" value="1"/>
</dbReference>
<dbReference type="Proteomes" id="UP000064912">
    <property type="component" value="Chromosome"/>
</dbReference>
<dbReference type="PANTHER" id="PTHR44086:SF10">
    <property type="entry name" value="THIOSULFATE SULFURTRANSFERASE_RHODANESE-LIKE DOMAIN-CONTAINING PROTEIN 3"/>
    <property type="match status" value="1"/>
</dbReference>
<dbReference type="SMART" id="SM00450">
    <property type="entry name" value="RHOD"/>
    <property type="match status" value="1"/>
</dbReference>
<reference evidence="2 3" key="1">
    <citation type="submission" date="2015-02" db="EMBL/GenBank/DDBJ databases">
        <title>Genome sequene of Rhodovulum sulfidophilum DSM 2351.</title>
        <authorList>
            <person name="Nagao N."/>
        </authorList>
    </citation>
    <scope>NUCLEOTIDE SEQUENCE [LARGE SCALE GENOMIC DNA]</scope>
    <source>
        <strain evidence="2 3">DSM 2351</strain>
    </source>
</reference>
<evidence type="ECO:0000259" key="1">
    <source>
        <dbReference type="PROSITE" id="PS50206"/>
    </source>
</evidence>
<protein>
    <submittedName>
        <fullName evidence="2">Rhodanese family protein</fullName>
    </submittedName>
</protein>
<dbReference type="KEGG" id="rsu:NHU_01328"/>
<name>A0A0D6B056_RHOSU</name>
<accession>A0A0D6B056</accession>
<dbReference type="Gene3D" id="3.40.250.10">
    <property type="entry name" value="Rhodanese-like domain"/>
    <property type="match status" value="1"/>
</dbReference>
<evidence type="ECO:0000313" key="3">
    <source>
        <dbReference type="Proteomes" id="UP000064912"/>
    </source>
</evidence>
<dbReference type="PATRIC" id="fig|35806.4.peg.1372"/>
<dbReference type="InterPro" id="IPR001763">
    <property type="entry name" value="Rhodanese-like_dom"/>
</dbReference>
<dbReference type="SUPFAM" id="SSF52821">
    <property type="entry name" value="Rhodanese/Cell cycle control phosphatase"/>
    <property type="match status" value="1"/>
</dbReference>